<evidence type="ECO:0000313" key="12">
    <source>
        <dbReference type="Proteomes" id="UP000231542"/>
    </source>
</evidence>
<evidence type="ECO:0000256" key="8">
    <source>
        <dbReference type="ARBA" id="ARBA00022840"/>
    </source>
</evidence>
<accession>A0A2H0YUQ0</accession>
<keyword evidence="8" id="KW-0067">ATP-binding</keyword>
<protein>
    <recommendedName>
        <fullName evidence="3">tRNA threonylcarbamoyladenosine biosynthesis protein TsaE</fullName>
    </recommendedName>
    <alternativeName>
        <fullName evidence="10">t(6)A37 threonylcarbamoyladenosine biosynthesis protein TsaE</fullName>
    </alternativeName>
</protein>
<dbReference type="Pfam" id="PF02367">
    <property type="entry name" value="TsaE"/>
    <property type="match status" value="1"/>
</dbReference>
<comment type="similarity">
    <text evidence="2">Belongs to the TsaE family.</text>
</comment>
<dbReference type="InterPro" id="IPR027417">
    <property type="entry name" value="P-loop_NTPase"/>
</dbReference>
<dbReference type="Proteomes" id="UP000231542">
    <property type="component" value="Unassembled WGS sequence"/>
</dbReference>
<proteinExistence type="inferred from homology"/>
<organism evidence="11 12">
    <name type="scientific">Candidatus Kerfeldbacteria bacterium CG08_land_8_20_14_0_20_40_16</name>
    <dbReference type="NCBI Taxonomy" id="2014244"/>
    <lineage>
        <taxon>Bacteria</taxon>
        <taxon>Candidatus Kerfeldiibacteriota</taxon>
    </lineage>
</organism>
<evidence type="ECO:0000256" key="5">
    <source>
        <dbReference type="ARBA" id="ARBA00022694"/>
    </source>
</evidence>
<gene>
    <name evidence="11" type="ORF">COT24_05105</name>
</gene>
<keyword evidence="5" id="KW-0819">tRNA processing</keyword>
<dbReference type="Gene3D" id="3.40.50.300">
    <property type="entry name" value="P-loop containing nucleotide triphosphate hydrolases"/>
    <property type="match status" value="1"/>
</dbReference>
<evidence type="ECO:0000256" key="3">
    <source>
        <dbReference type="ARBA" id="ARBA00019010"/>
    </source>
</evidence>
<keyword evidence="11" id="KW-0808">Transferase</keyword>
<comment type="subcellular location">
    <subcellularLocation>
        <location evidence="1">Cytoplasm</location>
    </subcellularLocation>
</comment>
<dbReference type="AlphaFoldDB" id="A0A2H0YUQ0"/>
<dbReference type="PANTHER" id="PTHR33540">
    <property type="entry name" value="TRNA THREONYLCARBAMOYLADENOSINE BIOSYNTHESIS PROTEIN TSAE"/>
    <property type="match status" value="1"/>
</dbReference>
<dbReference type="SUPFAM" id="SSF52540">
    <property type="entry name" value="P-loop containing nucleoside triphosphate hydrolases"/>
    <property type="match status" value="1"/>
</dbReference>
<dbReference type="GO" id="GO:0046872">
    <property type="term" value="F:metal ion binding"/>
    <property type="evidence" value="ECO:0007669"/>
    <property type="project" value="UniProtKB-KW"/>
</dbReference>
<name>A0A2H0YUQ0_9BACT</name>
<comment type="caution">
    <text evidence="11">The sequence shown here is derived from an EMBL/GenBank/DDBJ whole genome shotgun (WGS) entry which is preliminary data.</text>
</comment>
<dbReference type="InterPro" id="IPR003442">
    <property type="entry name" value="T6A_TsaE"/>
</dbReference>
<evidence type="ECO:0000256" key="4">
    <source>
        <dbReference type="ARBA" id="ARBA00022490"/>
    </source>
</evidence>
<evidence type="ECO:0000256" key="6">
    <source>
        <dbReference type="ARBA" id="ARBA00022723"/>
    </source>
</evidence>
<evidence type="ECO:0000256" key="10">
    <source>
        <dbReference type="ARBA" id="ARBA00032441"/>
    </source>
</evidence>
<dbReference type="GO" id="GO:0016740">
    <property type="term" value="F:transferase activity"/>
    <property type="evidence" value="ECO:0007669"/>
    <property type="project" value="UniProtKB-KW"/>
</dbReference>
<keyword evidence="6" id="KW-0479">Metal-binding</keyword>
<dbReference type="GO" id="GO:0002949">
    <property type="term" value="P:tRNA threonylcarbamoyladenosine modification"/>
    <property type="evidence" value="ECO:0007669"/>
    <property type="project" value="InterPro"/>
</dbReference>
<evidence type="ECO:0000256" key="9">
    <source>
        <dbReference type="ARBA" id="ARBA00022842"/>
    </source>
</evidence>
<dbReference type="EMBL" id="PEXU01000056">
    <property type="protein sequence ID" value="PIS42166.1"/>
    <property type="molecule type" value="Genomic_DNA"/>
</dbReference>
<dbReference type="NCBIfam" id="TIGR00150">
    <property type="entry name" value="T6A_YjeE"/>
    <property type="match status" value="1"/>
</dbReference>
<sequence length="156" mass="18072">MLICYISNTNAMEYITKNTWETEKLGENLAVKLRGGEIIALIGNLGSGKTVFTKGIAKALGINKRITSPTFVFWRSYKVSHRSRIKYLCHIDLYRLPKPRGILALGIDEYWQRADTICVIEWAEKIKNYLSKKNLFLVKFDLINSNVRKIIINKRY</sequence>
<evidence type="ECO:0000256" key="2">
    <source>
        <dbReference type="ARBA" id="ARBA00007599"/>
    </source>
</evidence>
<evidence type="ECO:0000313" key="11">
    <source>
        <dbReference type="EMBL" id="PIS42166.1"/>
    </source>
</evidence>
<evidence type="ECO:0000256" key="7">
    <source>
        <dbReference type="ARBA" id="ARBA00022741"/>
    </source>
</evidence>
<dbReference type="PANTHER" id="PTHR33540:SF2">
    <property type="entry name" value="TRNA THREONYLCARBAMOYLADENOSINE BIOSYNTHESIS PROTEIN TSAE"/>
    <property type="match status" value="1"/>
</dbReference>
<keyword evidence="9" id="KW-0460">Magnesium</keyword>
<evidence type="ECO:0000256" key="1">
    <source>
        <dbReference type="ARBA" id="ARBA00004496"/>
    </source>
</evidence>
<keyword evidence="7" id="KW-0547">Nucleotide-binding</keyword>
<dbReference type="GO" id="GO:0005524">
    <property type="term" value="F:ATP binding"/>
    <property type="evidence" value="ECO:0007669"/>
    <property type="project" value="UniProtKB-KW"/>
</dbReference>
<dbReference type="GO" id="GO:0005737">
    <property type="term" value="C:cytoplasm"/>
    <property type="evidence" value="ECO:0007669"/>
    <property type="project" value="UniProtKB-SubCell"/>
</dbReference>
<reference evidence="11 12" key="1">
    <citation type="submission" date="2017-09" db="EMBL/GenBank/DDBJ databases">
        <title>Depth-based differentiation of microbial function through sediment-hosted aquifers and enrichment of novel symbionts in the deep terrestrial subsurface.</title>
        <authorList>
            <person name="Probst A.J."/>
            <person name="Ladd B."/>
            <person name="Jarett J.K."/>
            <person name="Geller-Mcgrath D.E."/>
            <person name="Sieber C.M."/>
            <person name="Emerson J.B."/>
            <person name="Anantharaman K."/>
            <person name="Thomas B.C."/>
            <person name="Malmstrom R."/>
            <person name="Stieglmeier M."/>
            <person name="Klingl A."/>
            <person name="Woyke T."/>
            <person name="Ryan C.M."/>
            <person name="Banfield J.F."/>
        </authorList>
    </citation>
    <scope>NUCLEOTIDE SEQUENCE [LARGE SCALE GENOMIC DNA]</scope>
    <source>
        <strain evidence="11">CG08_land_8_20_14_0_20_40_16</strain>
    </source>
</reference>
<keyword evidence="4" id="KW-0963">Cytoplasm</keyword>